<evidence type="ECO:0000256" key="1">
    <source>
        <dbReference type="SAM" id="MobiDB-lite"/>
    </source>
</evidence>
<evidence type="ECO:0000313" key="3">
    <source>
        <dbReference type="Proteomes" id="UP000267606"/>
    </source>
</evidence>
<evidence type="ECO:0000313" key="2">
    <source>
        <dbReference type="EMBL" id="VDO68439.1"/>
    </source>
</evidence>
<reference evidence="4" key="1">
    <citation type="submission" date="2016-06" db="UniProtKB">
        <authorList>
            <consortium name="WormBaseParasite"/>
        </authorList>
    </citation>
    <scope>IDENTIFICATION</scope>
</reference>
<gene>
    <name evidence="2" type="ORF">OFLC_LOCUS10437</name>
</gene>
<keyword evidence="3" id="KW-1185">Reference proteome</keyword>
<evidence type="ECO:0000313" key="4">
    <source>
        <dbReference type="WBParaSite" id="OFLC_0001043401-mRNA-1"/>
    </source>
</evidence>
<dbReference type="EMBL" id="UZAJ01013904">
    <property type="protein sequence ID" value="VDO68439.1"/>
    <property type="molecule type" value="Genomic_DNA"/>
</dbReference>
<protein>
    <submittedName>
        <fullName evidence="4">Phage protein</fullName>
    </submittedName>
</protein>
<dbReference type="WBParaSite" id="OFLC_0001043401-mRNA-1">
    <property type="protein sequence ID" value="OFLC_0001043401-mRNA-1"/>
    <property type="gene ID" value="OFLC_0001043401"/>
</dbReference>
<reference evidence="2 3" key="2">
    <citation type="submission" date="2018-11" db="EMBL/GenBank/DDBJ databases">
        <authorList>
            <consortium name="Pathogen Informatics"/>
        </authorList>
    </citation>
    <scope>NUCLEOTIDE SEQUENCE [LARGE SCALE GENOMIC DNA]</scope>
</reference>
<name>A0A183HSH3_9BILA</name>
<feature type="region of interest" description="Disordered" evidence="1">
    <location>
        <begin position="79"/>
        <end position="99"/>
    </location>
</feature>
<dbReference type="AlphaFoldDB" id="A0A183HSH3"/>
<dbReference type="STRING" id="387005.A0A183HSH3"/>
<sequence>MIRENFKINRNIAYQGKINVRNEERKEFLANCPIQYDSIMELIDRLDFADQPNYGDIYKLLDQRMQVREEHSVLMDAQYDWEEEETPSQEQLGNEEVSD</sequence>
<organism evidence="4">
    <name type="scientific">Onchocerca flexuosa</name>
    <dbReference type="NCBI Taxonomy" id="387005"/>
    <lineage>
        <taxon>Eukaryota</taxon>
        <taxon>Metazoa</taxon>
        <taxon>Ecdysozoa</taxon>
        <taxon>Nematoda</taxon>
        <taxon>Chromadorea</taxon>
        <taxon>Rhabditida</taxon>
        <taxon>Spirurina</taxon>
        <taxon>Spiruromorpha</taxon>
        <taxon>Filarioidea</taxon>
        <taxon>Onchocercidae</taxon>
        <taxon>Onchocerca</taxon>
    </lineage>
</organism>
<proteinExistence type="predicted"/>
<dbReference type="Proteomes" id="UP000267606">
    <property type="component" value="Unassembled WGS sequence"/>
</dbReference>
<accession>A0A183HSH3</accession>
<dbReference type="Gene3D" id="1.10.510.10">
    <property type="entry name" value="Transferase(Phosphotransferase) domain 1"/>
    <property type="match status" value="1"/>
</dbReference>